<dbReference type="SUPFAM" id="SSF46785">
    <property type="entry name" value="Winged helix' DNA-binding domain"/>
    <property type="match status" value="1"/>
</dbReference>
<dbReference type="EMBL" id="JAAC01000008">
    <property type="protein sequence ID" value="KDE65390.1"/>
    <property type="molecule type" value="Genomic_DNA"/>
</dbReference>
<name>A0AB73BZ21_9FUSO</name>
<evidence type="ECO:0000259" key="4">
    <source>
        <dbReference type="PROSITE" id="PS50949"/>
    </source>
</evidence>
<dbReference type="SUPFAM" id="SSF64288">
    <property type="entry name" value="Chorismate lyase-like"/>
    <property type="match status" value="1"/>
</dbReference>
<evidence type="ECO:0000256" key="3">
    <source>
        <dbReference type="ARBA" id="ARBA00023163"/>
    </source>
</evidence>
<reference evidence="5 6" key="1">
    <citation type="submission" date="2014-01" db="EMBL/GenBank/DDBJ databases">
        <title>Comparative genomics of Fusobacterium necrophorum wild isolates.</title>
        <authorList>
            <person name="Kittichotirat W."/>
            <person name="Bumgarner R.E."/>
            <person name="Lawrence P."/>
        </authorList>
    </citation>
    <scope>NUCLEOTIDE SEQUENCE [LARGE SCALE GENOMIC DNA]</scope>
    <source>
        <strain evidence="5 6">BL</strain>
    </source>
</reference>
<dbReference type="AlphaFoldDB" id="A0AB73BZ21"/>
<accession>A0AB73BZ21</accession>
<dbReference type="Pfam" id="PF07702">
    <property type="entry name" value="UTRA"/>
    <property type="match status" value="1"/>
</dbReference>
<dbReference type="SMART" id="SM00345">
    <property type="entry name" value="HTH_GNTR"/>
    <property type="match status" value="1"/>
</dbReference>
<keyword evidence="3" id="KW-0804">Transcription</keyword>
<keyword evidence="2" id="KW-0238">DNA-binding</keyword>
<dbReference type="Proteomes" id="UP000027473">
    <property type="component" value="Unassembled WGS sequence"/>
</dbReference>
<dbReference type="Pfam" id="PF00392">
    <property type="entry name" value="GntR"/>
    <property type="match status" value="1"/>
</dbReference>
<dbReference type="RefSeq" id="WP_035919201.1">
    <property type="nucleotide sequence ID" value="NZ_JAAC01000008.1"/>
</dbReference>
<dbReference type="InterPro" id="IPR011663">
    <property type="entry name" value="UTRA"/>
</dbReference>
<dbReference type="InterPro" id="IPR028978">
    <property type="entry name" value="Chorismate_lyase_/UTRA_dom_sf"/>
</dbReference>
<dbReference type="SMART" id="SM00866">
    <property type="entry name" value="UTRA"/>
    <property type="match status" value="1"/>
</dbReference>
<dbReference type="GO" id="GO:0003700">
    <property type="term" value="F:DNA-binding transcription factor activity"/>
    <property type="evidence" value="ECO:0007669"/>
    <property type="project" value="InterPro"/>
</dbReference>
<evidence type="ECO:0000313" key="5">
    <source>
        <dbReference type="EMBL" id="KDE65390.1"/>
    </source>
</evidence>
<dbReference type="PANTHER" id="PTHR44846">
    <property type="entry name" value="MANNOSYL-D-GLYCERATE TRANSPORT/METABOLISM SYSTEM REPRESSOR MNGR-RELATED"/>
    <property type="match status" value="1"/>
</dbReference>
<evidence type="ECO:0000256" key="2">
    <source>
        <dbReference type="ARBA" id="ARBA00023125"/>
    </source>
</evidence>
<organism evidence="5 6">
    <name type="scientific">Fusobacterium necrophorum BL</name>
    <dbReference type="NCBI Taxonomy" id="1441732"/>
    <lineage>
        <taxon>Bacteria</taxon>
        <taxon>Fusobacteriati</taxon>
        <taxon>Fusobacteriota</taxon>
        <taxon>Fusobacteriia</taxon>
        <taxon>Fusobacteriales</taxon>
        <taxon>Fusobacteriaceae</taxon>
        <taxon>Fusobacterium</taxon>
    </lineage>
</organism>
<dbReference type="InterPro" id="IPR036388">
    <property type="entry name" value="WH-like_DNA-bd_sf"/>
</dbReference>
<dbReference type="InterPro" id="IPR036390">
    <property type="entry name" value="WH_DNA-bd_sf"/>
</dbReference>
<dbReference type="GO" id="GO:0045892">
    <property type="term" value="P:negative regulation of DNA-templated transcription"/>
    <property type="evidence" value="ECO:0007669"/>
    <property type="project" value="TreeGrafter"/>
</dbReference>
<keyword evidence="1" id="KW-0805">Transcription regulation</keyword>
<dbReference type="GO" id="GO:0003677">
    <property type="term" value="F:DNA binding"/>
    <property type="evidence" value="ECO:0007669"/>
    <property type="project" value="UniProtKB-KW"/>
</dbReference>
<evidence type="ECO:0000313" key="6">
    <source>
        <dbReference type="Proteomes" id="UP000027473"/>
    </source>
</evidence>
<dbReference type="PROSITE" id="PS50949">
    <property type="entry name" value="HTH_GNTR"/>
    <property type="match status" value="1"/>
</dbReference>
<protein>
    <recommendedName>
        <fullName evidence="4">HTH gntR-type domain-containing protein</fullName>
    </recommendedName>
</protein>
<gene>
    <name evidence="5" type="ORF">FUSO3_00860</name>
</gene>
<dbReference type="InterPro" id="IPR050679">
    <property type="entry name" value="Bact_HTH_transcr_reg"/>
</dbReference>
<dbReference type="Gene3D" id="1.10.10.10">
    <property type="entry name" value="Winged helix-like DNA-binding domain superfamily/Winged helix DNA-binding domain"/>
    <property type="match status" value="1"/>
</dbReference>
<feature type="domain" description="HTH gntR-type" evidence="4">
    <location>
        <begin position="19"/>
        <end position="87"/>
    </location>
</feature>
<sequence length="254" mass="29463">MTVKKILCLPSKKMKIKEISPYEKVKEELLYYISENNLQNNDRLAAERELSNKWNVNRETVRRAIYSLILEEKLYSIRGSGNYIKKEKYNRNLVDLESLSSWAKNQNLTLTSEVIFFKIIEANKKISQKLHVLLGTKIFNLVRCRILNGEAITIEYSYIPYLKVEGIEKYDLKKNSLYQILNSKYSITLKDGEESIGITYIDNFESQYLKSGEGSPALFTTSTVYDMNGSPIEYCKTVTQYNKLLFSFSGSIKK</sequence>
<comment type="caution">
    <text evidence="5">The sequence shown here is derived from an EMBL/GenBank/DDBJ whole genome shotgun (WGS) entry which is preliminary data.</text>
</comment>
<evidence type="ECO:0000256" key="1">
    <source>
        <dbReference type="ARBA" id="ARBA00023015"/>
    </source>
</evidence>
<dbReference type="InterPro" id="IPR000524">
    <property type="entry name" value="Tscrpt_reg_HTH_GntR"/>
</dbReference>
<dbReference type="Gene3D" id="3.40.1410.10">
    <property type="entry name" value="Chorismate lyase-like"/>
    <property type="match status" value="1"/>
</dbReference>
<dbReference type="PANTHER" id="PTHR44846:SF1">
    <property type="entry name" value="MANNOSYL-D-GLYCERATE TRANSPORT_METABOLISM SYSTEM REPRESSOR MNGR-RELATED"/>
    <property type="match status" value="1"/>
</dbReference>
<proteinExistence type="predicted"/>